<dbReference type="SUPFAM" id="SSF48208">
    <property type="entry name" value="Six-hairpin glycosidases"/>
    <property type="match status" value="1"/>
</dbReference>
<dbReference type="PANTHER" id="PTHR11051:SF8">
    <property type="entry name" value="PROTEIN-GLUCOSYLGALACTOSYLHYDROXYLYSINE GLUCOSIDASE"/>
    <property type="match status" value="1"/>
</dbReference>
<keyword evidence="11" id="KW-1185">Reference proteome</keyword>
<organism evidence="9">
    <name type="scientific">Candidatus Enterococcus clewellii</name>
    <dbReference type="NCBI Taxonomy" id="1834193"/>
    <lineage>
        <taxon>Bacteria</taxon>
        <taxon>Bacillati</taxon>
        <taxon>Bacillota</taxon>
        <taxon>Bacilli</taxon>
        <taxon>Lactobacillales</taxon>
        <taxon>Enterococcaceae</taxon>
        <taxon>Enterococcus</taxon>
    </lineage>
</organism>
<proteinExistence type="inferred from homology"/>
<evidence type="ECO:0000256" key="2">
    <source>
        <dbReference type="ARBA" id="ARBA00022676"/>
    </source>
</evidence>
<dbReference type="OrthoDB" id="9758855at2"/>
<dbReference type="PANTHER" id="PTHR11051">
    <property type="entry name" value="GLYCOSYL HYDROLASE-RELATED"/>
    <property type="match status" value="1"/>
</dbReference>
<gene>
    <name evidence="10" type="ORF">A5888_001452</name>
    <name evidence="9" type="ORF">A5888_003408</name>
</gene>
<feature type="domain" description="Glycoside hydrolase family 65 N-terminal" evidence="8">
    <location>
        <begin position="22"/>
        <end position="236"/>
    </location>
</feature>
<protein>
    <submittedName>
        <fullName evidence="10">Nigerose phosphorylase</fullName>
    </submittedName>
</protein>
<dbReference type="GO" id="GO:0030246">
    <property type="term" value="F:carbohydrate binding"/>
    <property type="evidence" value="ECO:0007669"/>
    <property type="project" value="InterPro"/>
</dbReference>
<dbReference type="InterPro" id="IPR037018">
    <property type="entry name" value="GH65_N"/>
</dbReference>
<name>A0A242K2L3_9ENTE</name>
<evidence type="ECO:0000313" key="11">
    <source>
        <dbReference type="Proteomes" id="UP000195141"/>
    </source>
</evidence>
<reference evidence="10" key="3">
    <citation type="submission" date="2024-03" db="EMBL/GenBank/DDBJ databases">
        <title>The Genome Sequence of Enterococcus sp. DIV0242b.</title>
        <authorList>
            <consortium name="The Broad Institute Genomics Platform"/>
            <consortium name="The Broad Institute Microbial Omics Core"/>
            <consortium name="The Broad Institute Genomic Center for Infectious Diseases"/>
            <person name="Earl A."/>
            <person name="Manson A."/>
            <person name="Gilmore M."/>
            <person name="Schwartman J."/>
            <person name="Shea T."/>
            <person name="Abouelleil A."/>
            <person name="Cao P."/>
            <person name="Chapman S."/>
            <person name="Cusick C."/>
            <person name="Young S."/>
            <person name="Neafsey D."/>
            <person name="Nusbaum C."/>
            <person name="Birren B."/>
        </authorList>
    </citation>
    <scope>NUCLEOTIDE SEQUENCE</scope>
    <source>
        <strain evidence="10">9E7_DIV0242</strain>
    </source>
</reference>
<evidence type="ECO:0000259" key="6">
    <source>
        <dbReference type="Pfam" id="PF03632"/>
    </source>
</evidence>
<dbReference type="InterPro" id="IPR005195">
    <property type="entry name" value="Glyco_hydro_65_M"/>
</dbReference>
<reference evidence="9" key="1">
    <citation type="submission" date="2017-05" db="EMBL/GenBank/DDBJ databases">
        <title>The Genome Sequence of Enterococcus sp. 9E7_DIV0242.</title>
        <authorList>
            <consortium name="The Broad Institute Genomics Platform"/>
            <consortium name="The Broad Institute Genomic Center for Infectious Diseases"/>
            <person name="Earl A."/>
            <person name="Manson A."/>
            <person name="Schwartman J."/>
            <person name="Gilmore M."/>
            <person name="Abouelleil A."/>
            <person name="Cao P."/>
            <person name="Chapman S."/>
            <person name="Cusick C."/>
            <person name="Shea T."/>
            <person name="Young S."/>
            <person name="Neafsey D."/>
            <person name="Nusbaum C."/>
            <person name="Birren B."/>
        </authorList>
    </citation>
    <scope>NUCLEOTIDE SEQUENCE [LARGE SCALE GENOMIC DNA]</scope>
    <source>
        <strain evidence="9">9E7_DIV0242</strain>
    </source>
</reference>
<dbReference type="Proteomes" id="UP000195141">
    <property type="component" value="Chromosome"/>
</dbReference>
<dbReference type="GO" id="GO:0004553">
    <property type="term" value="F:hydrolase activity, hydrolyzing O-glycosyl compounds"/>
    <property type="evidence" value="ECO:0007669"/>
    <property type="project" value="TreeGrafter"/>
</dbReference>
<keyword evidence="3" id="KW-0808">Transferase</keyword>
<reference evidence="10" key="2">
    <citation type="submission" date="2017-05" db="EMBL/GenBank/DDBJ databases">
        <authorList>
            <consortium name="The Broad Institute Genomics Platform"/>
            <consortium name="The Broad Institute Genomic Center for Infectious Diseases"/>
            <person name="Earl A."/>
            <person name="Manson A."/>
            <person name="Schwartman J."/>
            <person name="Gilmore M."/>
            <person name="Abouelleil A."/>
            <person name="Cao P."/>
            <person name="Chapman S."/>
            <person name="Cusick C."/>
            <person name="Shea T."/>
            <person name="Young S."/>
            <person name="Neafsey D."/>
            <person name="Nusbaum C."/>
            <person name="Birren B."/>
        </authorList>
    </citation>
    <scope>NUCLEOTIDE SEQUENCE</scope>
    <source>
        <strain evidence="10">9E7_DIV0242</strain>
    </source>
</reference>
<accession>A0A242K2L3</accession>
<dbReference type="InterPro" id="IPR005194">
    <property type="entry name" value="Glyco_hydro_65_C"/>
</dbReference>
<evidence type="ECO:0000256" key="3">
    <source>
        <dbReference type="ARBA" id="ARBA00022679"/>
    </source>
</evidence>
<comment type="similarity">
    <text evidence="1">Belongs to the glycosyl hydrolase 65 family.</text>
</comment>
<evidence type="ECO:0000313" key="9">
    <source>
        <dbReference type="EMBL" id="OTP12829.1"/>
    </source>
</evidence>
<evidence type="ECO:0000259" key="7">
    <source>
        <dbReference type="Pfam" id="PF03633"/>
    </source>
</evidence>
<feature type="domain" description="Glycoside hydrolase family 65 central catalytic" evidence="6">
    <location>
        <begin position="290"/>
        <end position="672"/>
    </location>
</feature>
<evidence type="ECO:0000256" key="4">
    <source>
        <dbReference type="PIRSR" id="PIRSR036289-50"/>
    </source>
</evidence>
<dbReference type="InterPro" id="IPR008928">
    <property type="entry name" value="6-hairpin_glycosidase_sf"/>
</dbReference>
<feature type="active site" description="Proton donor" evidence="4">
    <location>
        <position position="467"/>
    </location>
</feature>
<sequence>MSWLISEEGRQLEKTIDFGNKFLIGNGYFGYRGTMEEYDKSELPACNLSGIYDQQGASWREPINAPNGLYTQLFVDGDPYDLRTKEVCAHQQQIDMHQALHQRRTVFSGKSGEVRVVSERFASGTDKHLLLMSYSFCLENTTNIRLVTGIDGDVWDINGPHLFEYSHYSEGQTLGLSAISGEMKHTITVADTLTTDFEGTQRIFETEKGIFRQIEFVAQAGQTYHFTKSIAIYTSQDVAEPLKYAVKASHSANQKGYQALKKEHQQEWAQRWSMADVEIEGDDEAQLALRYSIYQLMIIAPRNSQATSIPARGLSGQTYKGAVFWDTEMFMLPFFLHTEPETAKNLIDYRIKTLDGARAKAAEYGFRGAFYAWESQENGQDACSDYNVTDVFTQRPMRTYFRDKQIHISAAVAYGIWETFQMTGELALLMNGGAEVILECARFYNSYAYYRPEKERFELIDVIGPDEYHERVYNNAYTNKMAAYTINIAEKVLEQLEDSPTYKAALIEKLAYEQEIEQLRNMKKALYVPQPDDQTGLIEQFDGYFKLEDTTVDTVRSRLIDPKEYWGGAYGVAADTQILKQADVVLLLTLFKEEYAKEVKRKNWQYYEPRTEHGSSLSPCIYALLACDIGDPEWAYPYFMKTASVDLTGESKQFAGTIYIGGTHPAANGGAWMAAVLGFAGLKISEGRVSVNPKLPKHWQKMRFKVQLKEEIYHVEVTKEGGKVWKQ</sequence>
<dbReference type="Gene3D" id="1.50.10.10">
    <property type="match status" value="1"/>
</dbReference>
<dbReference type="Pfam" id="PF03632">
    <property type="entry name" value="Glyco_hydro_65m"/>
    <property type="match status" value="1"/>
</dbReference>
<dbReference type="InterPro" id="IPR012341">
    <property type="entry name" value="6hp_glycosidase-like_sf"/>
</dbReference>
<keyword evidence="2" id="KW-0328">Glycosyltransferase</keyword>
<dbReference type="InterPro" id="IPR005196">
    <property type="entry name" value="Glyco_hydro_65_N"/>
</dbReference>
<dbReference type="GO" id="GO:0016757">
    <property type="term" value="F:glycosyltransferase activity"/>
    <property type="evidence" value="ECO:0007669"/>
    <property type="project" value="UniProtKB-KW"/>
</dbReference>
<evidence type="ECO:0000259" key="8">
    <source>
        <dbReference type="Pfam" id="PF03636"/>
    </source>
</evidence>
<dbReference type="PIRSF" id="PIRSF036289">
    <property type="entry name" value="Glycosyl_hydrolase_malt_phosph"/>
    <property type="match status" value="1"/>
</dbReference>
<dbReference type="GO" id="GO:0005975">
    <property type="term" value="P:carbohydrate metabolic process"/>
    <property type="evidence" value="ECO:0007669"/>
    <property type="project" value="InterPro"/>
</dbReference>
<dbReference type="Pfam" id="PF03633">
    <property type="entry name" value="Glyco_hydro_65C"/>
    <property type="match status" value="1"/>
</dbReference>
<evidence type="ECO:0000256" key="1">
    <source>
        <dbReference type="ARBA" id="ARBA00006768"/>
    </source>
</evidence>
<feature type="binding site" evidence="5">
    <location>
        <begin position="580"/>
        <end position="581"/>
    </location>
    <ligand>
        <name>substrate</name>
    </ligand>
</feature>
<dbReference type="InterPro" id="IPR011013">
    <property type="entry name" value="Gal_mutarotase_sf_dom"/>
</dbReference>
<dbReference type="InterPro" id="IPR017045">
    <property type="entry name" value="Malt_Pase/Glycosyl_Hdrlase"/>
</dbReference>
<dbReference type="RefSeq" id="WP_086350406.1">
    <property type="nucleotide sequence ID" value="NZ_CP147247.1"/>
</dbReference>
<dbReference type="SMR" id="A0A242K2L3"/>
<dbReference type="SUPFAM" id="SSF74650">
    <property type="entry name" value="Galactose mutarotase-like"/>
    <property type="match status" value="1"/>
</dbReference>
<dbReference type="Gene3D" id="2.60.420.10">
    <property type="entry name" value="Maltose phosphorylase, domain 3"/>
    <property type="match status" value="1"/>
</dbReference>
<dbReference type="AlphaFoldDB" id="A0A242K2L3"/>
<evidence type="ECO:0000313" key="10">
    <source>
        <dbReference type="EMBL" id="WYJ89729.1"/>
    </source>
</evidence>
<dbReference type="Gene3D" id="2.70.98.40">
    <property type="entry name" value="Glycoside hydrolase, family 65, N-terminal domain"/>
    <property type="match status" value="1"/>
</dbReference>
<dbReference type="EMBL" id="CP147247">
    <property type="protein sequence ID" value="WYJ89729.1"/>
    <property type="molecule type" value="Genomic_DNA"/>
</dbReference>
<feature type="domain" description="Glycoside hydrolase family 65 C-terminal" evidence="7">
    <location>
        <begin position="682"/>
        <end position="724"/>
    </location>
</feature>
<dbReference type="EMBL" id="NGMM01000006">
    <property type="protein sequence ID" value="OTP12829.1"/>
    <property type="molecule type" value="Genomic_DNA"/>
</dbReference>
<evidence type="ECO:0000256" key="5">
    <source>
        <dbReference type="PIRSR" id="PIRSR036289-51"/>
    </source>
</evidence>
<dbReference type="Pfam" id="PF03636">
    <property type="entry name" value="Glyco_hydro_65N"/>
    <property type="match status" value="1"/>
</dbReference>
<feature type="binding site" evidence="5">
    <location>
        <begin position="325"/>
        <end position="326"/>
    </location>
    <ligand>
        <name>substrate</name>
    </ligand>
</feature>